<dbReference type="GO" id="GO:0016491">
    <property type="term" value="F:oxidoreductase activity"/>
    <property type="evidence" value="ECO:0007669"/>
    <property type="project" value="InterPro"/>
</dbReference>
<evidence type="ECO:0000259" key="2">
    <source>
        <dbReference type="Pfam" id="PF01323"/>
    </source>
</evidence>
<dbReference type="PANTHER" id="PTHR13887:SF41">
    <property type="entry name" value="THIOREDOXIN SUPERFAMILY PROTEIN"/>
    <property type="match status" value="1"/>
</dbReference>
<dbReference type="CDD" id="cd03024">
    <property type="entry name" value="DsbA_FrnE"/>
    <property type="match status" value="1"/>
</dbReference>
<feature type="region of interest" description="Disordered" evidence="1">
    <location>
        <begin position="1"/>
        <end position="90"/>
    </location>
</feature>
<comment type="caution">
    <text evidence="3">The sequence shown here is derived from an EMBL/GenBank/DDBJ whole genome shotgun (WGS) entry which is preliminary data.</text>
</comment>
<dbReference type="InterPro" id="IPR001853">
    <property type="entry name" value="DSBA-like_thioredoxin_dom"/>
</dbReference>
<accession>A0A9P6UXE2</accession>
<feature type="compositionally biased region" description="Low complexity" evidence="1">
    <location>
        <begin position="72"/>
        <end position="90"/>
    </location>
</feature>
<protein>
    <recommendedName>
        <fullName evidence="2">DSBA-like thioredoxin domain-containing protein</fullName>
    </recommendedName>
</protein>
<sequence>MASVPTCAPYSDDDEYTADTNSTTPDRESCDSIDTPPSEDQKPTDENDHRAGHLHIATQQDKQVATADVEEPSTSSSPPGSTSSLSPTTSMPFTVTKSKIRLNITSDTTCPWCFIAKRRITKAIDMFYALATPENDTRKVRFDIHWYPYQLDPQAPALPIPKKNLYTRKFGPERAILVKDRIVQIGKAEGITFVSADSGLYCSTLDSHRLIRYARERLGRKLFGEPLASDSNDNDSEDEDAIDEFGNRMEDAMVDELFQSHFERGECGDLPTLKLCTRNVLLQLAAEHEAIPGNASIDRDELENEVAVTEQYLATDEDLQEIKDEIRWIKQQLEIQGVPTIVVQNMYLLPGGQEATTFLEIFKRVV</sequence>
<dbReference type="Pfam" id="PF01323">
    <property type="entry name" value="DSBA"/>
    <property type="match status" value="1"/>
</dbReference>
<proteinExistence type="predicted"/>
<organism evidence="3 4">
    <name type="scientific">Dissophora globulifera</name>
    <dbReference type="NCBI Taxonomy" id="979702"/>
    <lineage>
        <taxon>Eukaryota</taxon>
        <taxon>Fungi</taxon>
        <taxon>Fungi incertae sedis</taxon>
        <taxon>Mucoromycota</taxon>
        <taxon>Mortierellomycotina</taxon>
        <taxon>Mortierellomycetes</taxon>
        <taxon>Mortierellales</taxon>
        <taxon>Mortierellaceae</taxon>
        <taxon>Dissophora</taxon>
    </lineage>
</organism>
<feature type="compositionally biased region" description="Basic and acidic residues" evidence="1">
    <location>
        <begin position="39"/>
        <end position="51"/>
    </location>
</feature>
<gene>
    <name evidence="3" type="ORF">BGZ99_002695</name>
</gene>
<evidence type="ECO:0000313" key="4">
    <source>
        <dbReference type="Proteomes" id="UP000738325"/>
    </source>
</evidence>
<name>A0A9P6UXE2_9FUNG</name>
<reference evidence="3" key="1">
    <citation type="journal article" date="2020" name="Fungal Divers.">
        <title>Resolving the Mortierellaceae phylogeny through synthesis of multi-gene phylogenetics and phylogenomics.</title>
        <authorList>
            <person name="Vandepol N."/>
            <person name="Liber J."/>
            <person name="Desiro A."/>
            <person name="Na H."/>
            <person name="Kennedy M."/>
            <person name="Barry K."/>
            <person name="Grigoriev I.V."/>
            <person name="Miller A.N."/>
            <person name="O'Donnell K."/>
            <person name="Stajich J.E."/>
            <person name="Bonito G."/>
        </authorList>
    </citation>
    <scope>NUCLEOTIDE SEQUENCE</scope>
    <source>
        <strain evidence="3">REB-010B</strain>
    </source>
</reference>
<dbReference type="Proteomes" id="UP000738325">
    <property type="component" value="Unassembled WGS sequence"/>
</dbReference>
<evidence type="ECO:0000313" key="3">
    <source>
        <dbReference type="EMBL" id="KAG0323599.1"/>
    </source>
</evidence>
<dbReference type="Gene3D" id="3.40.30.10">
    <property type="entry name" value="Glutaredoxin"/>
    <property type="match status" value="1"/>
</dbReference>
<keyword evidence="4" id="KW-1185">Reference proteome</keyword>
<feature type="domain" description="DSBA-like thioredoxin" evidence="2">
    <location>
        <begin position="104"/>
        <end position="217"/>
    </location>
</feature>
<dbReference type="PANTHER" id="PTHR13887">
    <property type="entry name" value="GLUTATHIONE S-TRANSFERASE KAPPA"/>
    <property type="match status" value="1"/>
</dbReference>
<dbReference type="SUPFAM" id="SSF52833">
    <property type="entry name" value="Thioredoxin-like"/>
    <property type="match status" value="1"/>
</dbReference>
<dbReference type="EMBL" id="JAAAIP010000184">
    <property type="protein sequence ID" value="KAG0323599.1"/>
    <property type="molecule type" value="Genomic_DNA"/>
</dbReference>
<dbReference type="OrthoDB" id="1930760at2759"/>
<dbReference type="AlphaFoldDB" id="A0A9P6UXE2"/>
<evidence type="ECO:0000256" key="1">
    <source>
        <dbReference type="SAM" id="MobiDB-lite"/>
    </source>
</evidence>
<dbReference type="InterPro" id="IPR036249">
    <property type="entry name" value="Thioredoxin-like_sf"/>
</dbReference>